<dbReference type="AlphaFoldDB" id="A0ABD1KHS8"/>
<protein>
    <submittedName>
        <fullName evidence="2">Uncharacterized protein</fullName>
    </submittedName>
</protein>
<comment type="caution">
    <text evidence="2">The sequence shown here is derived from an EMBL/GenBank/DDBJ whole genome shotgun (WGS) entry which is preliminary data.</text>
</comment>
<dbReference type="EMBL" id="JBHFQA010000005">
    <property type="protein sequence ID" value="KAL2098694.1"/>
    <property type="molecule type" value="Genomic_DNA"/>
</dbReference>
<reference evidence="2 3" key="1">
    <citation type="submission" date="2024-09" db="EMBL/GenBank/DDBJ databases">
        <title>A chromosome-level genome assembly of Gray's grenadier anchovy, Coilia grayii.</title>
        <authorList>
            <person name="Fu Z."/>
        </authorList>
    </citation>
    <scope>NUCLEOTIDE SEQUENCE [LARGE SCALE GENOMIC DNA]</scope>
    <source>
        <strain evidence="2">G4</strain>
        <tissue evidence="2">Muscle</tissue>
    </source>
</reference>
<name>A0ABD1KHS8_9TELE</name>
<gene>
    <name evidence="2" type="ORF">ACEWY4_005174</name>
</gene>
<dbReference type="Proteomes" id="UP001591681">
    <property type="component" value="Unassembled WGS sequence"/>
</dbReference>
<organism evidence="2 3">
    <name type="scientific">Coilia grayii</name>
    <name type="common">Gray's grenadier anchovy</name>
    <dbReference type="NCBI Taxonomy" id="363190"/>
    <lineage>
        <taxon>Eukaryota</taxon>
        <taxon>Metazoa</taxon>
        <taxon>Chordata</taxon>
        <taxon>Craniata</taxon>
        <taxon>Vertebrata</taxon>
        <taxon>Euteleostomi</taxon>
        <taxon>Actinopterygii</taxon>
        <taxon>Neopterygii</taxon>
        <taxon>Teleostei</taxon>
        <taxon>Clupei</taxon>
        <taxon>Clupeiformes</taxon>
        <taxon>Clupeoidei</taxon>
        <taxon>Engraulidae</taxon>
        <taxon>Coilinae</taxon>
        <taxon>Coilia</taxon>
    </lineage>
</organism>
<sequence length="275" mass="30435">MSVWRRRSKYICKAHREEKHIHRGPDRVDILTLRYKEMCKMDSSSDSETDASPRWSDTSSKGNASGASERKAAQKLPSVVHKPTGWHNVRIDPYDGSSEDSCTSANDSRRPKKGSCRFWGKCRRGTAVHGSLPRVVRRCGPIDGGGGSLFGDVHMSSDSEDDFTNQDVNWPCRDVRDSKAVVLEDSGVSTRSPSDSAVSALFPVGGDSVPLMQGSSNDTNQDSAASRPQSPDCITGHDSLFKRKLFLETGYWHRKRQCVTNMEEEGINPEVSLVE</sequence>
<evidence type="ECO:0000256" key="1">
    <source>
        <dbReference type="SAM" id="MobiDB-lite"/>
    </source>
</evidence>
<feature type="compositionally biased region" description="Polar residues" evidence="1">
    <location>
        <begin position="213"/>
        <end position="229"/>
    </location>
</feature>
<feature type="compositionally biased region" description="Polar residues" evidence="1">
    <location>
        <begin position="55"/>
        <end position="66"/>
    </location>
</feature>
<proteinExistence type="predicted"/>
<evidence type="ECO:0000313" key="3">
    <source>
        <dbReference type="Proteomes" id="UP001591681"/>
    </source>
</evidence>
<evidence type="ECO:0000313" key="2">
    <source>
        <dbReference type="EMBL" id="KAL2098694.1"/>
    </source>
</evidence>
<feature type="region of interest" description="Disordered" evidence="1">
    <location>
        <begin position="42"/>
        <end position="114"/>
    </location>
</feature>
<feature type="region of interest" description="Disordered" evidence="1">
    <location>
        <begin position="208"/>
        <end position="235"/>
    </location>
</feature>
<keyword evidence="3" id="KW-1185">Reference proteome</keyword>
<accession>A0ABD1KHS8</accession>